<comment type="caution">
    <text evidence="2">The sequence shown here is derived from an EMBL/GenBank/DDBJ whole genome shotgun (WGS) entry which is preliminary data.</text>
</comment>
<gene>
    <name evidence="2" type="ORF">FCI23_04540</name>
</gene>
<sequence length="215" mass="23272">MPGELVPDRGELRASHEDRDWAVERLRVAAGDGRLTLDELDERLDVALKARTYGELEALFVDLPADGPAPAGGVAAVSPKDMSRIVVDSASAKRDGPWVVPQRMGIESKSGSVVLDFTSAIIALPTLEIEASVRSGSVTLVVPPDVFVDVDDVAVKSGSVHNRAQPAPATPVRLRVHVTGKVRSGSITVRPPRPPRRSFWQWLLRRPRPMTAIAR</sequence>
<dbReference type="PANTHER" id="PTHR40763:SF5">
    <property type="entry name" value="MEMBRANE PROTEIN"/>
    <property type="match status" value="1"/>
</dbReference>
<reference evidence="2 3" key="1">
    <citation type="submission" date="2019-04" db="EMBL/GenBank/DDBJ databases">
        <title>Streptomyces oryziradicis sp. nov., a novel actinomycete isolated from rhizosphere soil of rice (Oryza sativa L.).</title>
        <authorList>
            <person name="Li C."/>
        </authorList>
    </citation>
    <scope>NUCLEOTIDE SEQUENCE [LARGE SCALE GENOMIC DNA]</scope>
    <source>
        <strain evidence="2 3">NEAU-C40</strain>
    </source>
</reference>
<organism evidence="2 3">
    <name type="scientific">Actinacidiphila oryziradicis</name>
    <dbReference type="NCBI Taxonomy" id="2571141"/>
    <lineage>
        <taxon>Bacteria</taxon>
        <taxon>Bacillati</taxon>
        <taxon>Actinomycetota</taxon>
        <taxon>Actinomycetes</taxon>
        <taxon>Kitasatosporales</taxon>
        <taxon>Streptomycetaceae</taxon>
        <taxon>Actinacidiphila</taxon>
    </lineage>
</organism>
<dbReference type="AlphaFoldDB" id="A0A4U0ST60"/>
<accession>A0A4U0ST60</accession>
<dbReference type="InterPro" id="IPR012551">
    <property type="entry name" value="DUF1707_SHOCT-like"/>
</dbReference>
<dbReference type="EMBL" id="SUMC01000003">
    <property type="protein sequence ID" value="TKA12658.1"/>
    <property type="molecule type" value="Genomic_DNA"/>
</dbReference>
<keyword evidence="3" id="KW-1185">Reference proteome</keyword>
<dbReference type="Proteomes" id="UP000305778">
    <property type="component" value="Unassembled WGS sequence"/>
</dbReference>
<name>A0A4U0ST60_9ACTN</name>
<protein>
    <submittedName>
        <fullName evidence="2">DUF1707 domain-containing protein</fullName>
    </submittedName>
</protein>
<dbReference type="OrthoDB" id="4772576at2"/>
<proteinExistence type="predicted"/>
<feature type="domain" description="DUF1707" evidence="1">
    <location>
        <begin position="12"/>
        <end position="64"/>
    </location>
</feature>
<dbReference type="RefSeq" id="WP_136722135.1">
    <property type="nucleotide sequence ID" value="NZ_SUMC01000003.1"/>
</dbReference>
<dbReference type="PANTHER" id="PTHR40763">
    <property type="entry name" value="MEMBRANE PROTEIN-RELATED"/>
    <property type="match status" value="1"/>
</dbReference>
<evidence type="ECO:0000313" key="3">
    <source>
        <dbReference type="Proteomes" id="UP000305778"/>
    </source>
</evidence>
<dbReference type="Pfam" id="PF08044">
    <property type="entry name" value="DUF1707"/>
    <property type="match status" value="1"/>
</dbReference>
<evidence type="ECO:0000313" key="2">
    <source>
        <dbReference type="EMBL" id="TKA12658.1"/>
    </source>
</evidence>
<evidence type="ECO:0000259" key="1">
    <source>
        <dbReference type="Pfam" id="PF08044"/>
    </source>
</evidence>